<evidence type="ECO:0000256" key="3">
    <source>
        <dbReference type="ARBA" id="ARBA00022729"/>
    </source>
</evidence>
<dbReference type="CDD" id="cd00222">
    <property type="entry name" value="CollagenBindB"/>
    <property type="match status" value="1"/>
</dbReference>
<dbReference type="InterPro" id="IPR008454">
    <property type="entry name" value="Collagen-bd_Cna-like_B-typ_dom"/>
</dbReference>
<dbReference type="Gene3D" id="2.60.40.1140">
    <property type="entry name" value="Collagen-binding surface protein Cna, B-type domain"/>
    <property type="match status" value="2"/>
</dbReference>
<dbReference type="SUPFAM" id="SSF49478">
    <property type="entry name" value="Cna protein B-type domain"/>
    <property type="match status" value="2"/>
</dbReference>
<keyword evidence="1" id="KW-0134">Cell wall</keyword>
<name>A0AB34WYI5_9ACTO</name>
<evidence type="ECO:0000256" key="4">
    <source>
        <dbReference type="ARBA" id="ARBA00023088"/>
    </source>
</evidence>
<dbReference type="InterPro" id="IPR011050">
    <property type="entry name" value="Pectin_lyase_fold/virulence"/>
</dbReference>
<feature type="domain" description="Gram-positive cocci surface proteins LPxTG" evidence="8">
    <location>
        <begin position="817"/>
        <end position="849"/>
    </location>
</feature>
<protein>
    <submittedName>
        <fullName evidence="9">LPXTG-motif protein cell wall anchor domain protein</fullName>
    </submittedName>
</protein>
<evidence type="ECO:0000256" key="6">
    <source>
        <dbReference type="SAM" id="Phobius"/>
    </source>
</evidence>
<feature type="compositionally biased region" description="Pro residues" evidence="5">
    <location>
        <begin position="801"/>
        <end position="818"/>
    </location>
</feature>
<evidence type="ECO:0000256" key="7">
    <source>
        <dbReference type="SAM" id="SignalP"/>
    </source>
</evidence>
<feature type="signal peptide" evidence="7">
    <location>
        <begin position="1"/>
        <end position="34"/>
    </location>
</feature>
<dbReference type="PROSITE" id="PS50847">
    <property type="entry name" value="GRAM_POS_ANCHORING"/>
    <property type="match status" value="1"/>
</dbReference>
<dbReference type="EMBL" id="LSDN01000015">
    <property type="protein sequence ID" value="KXB80438.1"/>
    <property type="molecule type" value="Genomic_DNA"/>
</dbReference>
<evidence type="ECO:0000256" key="5">
    <source>
        <dbReference type="SAM" id="MobiDB-lite"/>
    </source>
</evidence>
<gene>
    <name evidence="9" type="ORF">HMPREF1862_01120</name>
</gene>
<proteinExistence type="predicted"/>
<comment type="caution">
    <text evidence="9">The sequence shown here is derived from an EMBL/GenBank/DDBJ whole genome shotgun (WGS) entry which is preliminary data.</text>
</comment>
<dbReference type="PANTHER" id="PTHR11319:SF35">
    <property type="entry name" value="OUTER MEMBRANE PROTEIN PMPC-RELATED"/>
    <property type="match status" value="1"/>
</dbReference>
<feature type="transmembrane region" description="Helical" evidence="6">
    <location>
        <begin position="823"/>
        <end position="842"/>
    </location>
</feature>
<evidence type="ECO:0000313" key="10">
    <source>
        <dbReference type="Proteomes" id="UP000070572"/>
    </source>
</evidence>
<feature type="region of interest" description="Disordered" evidence="5">
    <location>
        <begin position="799"/>
        <end position="820"/>
    </location>
</feature>
<sequence>MLIKKKVSSVFQFLATLATLAVIVALGSTNPAAAEGVTTWDDLVAKAASGQNDLTVTGNLTLDEQSQPLVVPQGAKLTLKGAGTVTGINKTAVEVKSGGKLNLAGPSFTKAQFTVNGDLNFSAGSIHDSDPAGPVIFVNGGNFTMSGTADFSKNTTPEGKVANAVTPEGVDAKKLAPITIYNGKASINGGTIKANQGVLRGGALGLWGSEEKPAILNIKAGEISDNSVQHSRSNGYGGAIFGDHTNVNISGGNIHDNFTERGGALALEHGSLVMSNGNLHDNKASRDFSGNGGAFYLDDSKSQISGGTFKNNAANGFGGALVTLGGNHTIDGGDFRDNQAQKWGGAFLGNGGKITINGGSFTGNSAGTSGGAAAFGGKAEATINAAYFSENKSAGFWGGGAIYNDKGSHLTINNALIRNNTIKDAFLIGAGKHPISQQGGGVWNCDTGHTTLHITKGVALFGNTAPNRGDLRGAGDDFVSITKHKYEKDFDGGRPVSISPRMLGGGQRLWYQDGSIYSYHSNWAPDRQLPRYKEGGKNTRIPYDQEINENKAYKSLPSEDSKQLAEKLARVIIENNTATGTGISGGGIANNGDLFFGESERWKLQVKKSWEGDDPEQRPTKITLDVLVGGFQVDKVELSKEKNWTATLENFPDPETLIDAKTGKKLPITFREHDGNGKQLDGYQLVVDNGTKDQKNLTYNILVVNKMPTKVEVVKKWANPDGTCPAAAQIEVKLLANGKATDKKLTLNAANSWKGKFEDLPKYIDGKIAEYTVSEVEIKGYRSEVSGDATKGFTVTNTCTVPPPGHTPPPPKKTPPLPRTGSGISAALALGILALAAGVVLVRRRLQNG</sequence>
<evidence type="ECO:0000259" key="8">
    <source>
        <dbReference type="PROSITE" id="PS50847"/>
    </source>
</evidence>
<dbReference type="AlphaFoldDB" id="A0AB34WYI5"/>
<keyword evidence="2" id="KW-0964">Secreted</keyword>
<reference evidence="9 10" key="1">
    <citation type="submission" date="2016-01" db="EMBL/GenBank/DDBJ databases">
        <authorList>
            <person name="Mitreva M."/>
            <person name="Pepin K.H."/>
            <person name="Mihindukulasuriya K.A."/>
            <person name="Fulton R."/>
            <person name="Fronick C."/>
            <person name="O'Laughlin M."/>
            <person name="Miner T."/>
            <person name="Herter B."/>
            <person name="Rosa B.A."/>
            <person name="Cordes M."/>
            <person name="Tomlinson C."/>
            <person name="Wollam A."/>
            <person name="Palsikar V.B."/>
            <person name="Mardis E.R."/>
            <person name="Wilson R.K."/>
        </authorList>
    </citation>
    <scope>NUCLEOTIDE SEQUENCE [LARGE SCALE GENOMIC DNA]</scope>
    <source>
        <strain evidence="9 10">DNF00696</strain>
    </source>
</reference>
<evidence type="ECO:0000256" key="1">
    <source>
        <dbReference type="ARBA" id="ARBA00022512"/>
    </source>
</evidence>
<keyword evidence="4" id="KW-0572">Peptidoglycan-anchor</keyword>
<dbReference type="Pfam" id="PF05738">
    <property type="entry name" value="Cna_B"/>
    <property type="match status" value="2"/>
</dbReference>
<keyword evidence="6" id="KW-1133">Transmembrane helix</keyword>
<feature type="chain" id="PRO_5044293840" evidence="7">
    <location>
        <begin position="35"/>
        <end position="849"/>
    </location>
</feature>
<keyword evidence="6" id="KW-0472">Membrane</keyword>
<dbReference type="RefSeq" id="WP_060920464.1">
    <property type="nucleotide sequence ID" value="NZ_KQ960683.1"/>
</dbReference>
<organism evidence="9 10">
    <name type="scientific">Varibaculum cambriense</name>
    <dbReference type="NCBI Taxonomy" id="184870"/>
    <lineage>
        <taxon>Bacteria</taxon>
        <taxon>Bacillati</taxon>
        <taxon>Actinomycetota</taxon>
        <taxon>Actinomycetes</taxon>
        <taxon>Actinomycetales</taxon>
        <taxon>Actinomycetaceae</taxon>
        <taxon>Varibaculum</taxon>
    </lineage>
</organism>
<dbReference type="InterPro" id="IPR019931">
    <property type="entry name" value="LPXTG_anchor"/>
</dbReference>
<dbReference type="Proteomes" id="UP000070572">
    <property type="component" value="Unassembled WGS sequence"/>
</dbReference>
<dbReference type="Gene3D" id="2.160.20.20">
    <property type="match status" value="1"/>
</dbReference>
<keyword evidence="3 7" id="KW-0732">Signal</keyword>
<keyword evidence="6" id="KW-0812">Transmembrane</keyword>
<dbReference type="PANTHER" id="PTHR11319">
    <property type="entry name" value="G PROTEIN-COUPLED RECEPTOR-RELATED"/>
    <property type="match status" value="1"/>
</dbReference>
<dbReference type="InterPro" id="IPR012332">
    <property type="entry name" value="Autotransporter_pectin_lyase_C"/>
</dbReference>
<evidence type="ECO:0000256" key="2">
    <source>
        <dbReference type="ARBA" id="ARBA00022525"/>
    </source>
</evidence>
<dbReference type="SUPFAM" id="SSF51126">
    <property type="entry name" value="Pectin lyase-like"/>
    <property type="match status" value="1"/>
</dbReference>
<dbReference type="NCBIfam" id="TIGR01167">
    <property type="entry name" value="LPXTG_anchor"/>
    <property type="match status" value="1"/>
</dbReference>
<accession>A0AB34WYI5</accession>
<evidence type="ECO:0000313" key="9">
    <source>
        <dbReference type="EMBL" id="KXB80438.1"/>
    </source>
</evidence>